<name>A0A4Q7ISL6_9GAMM</name>
<protein>
    <recommendedName>
        <fullName evidence="3">Cysteine-rich CWC family protein</fullName>
    </recommendedName>
</protein>
<dbReference type="EMBL" id="PPSX01000011">
    <property type="protein sequence ID" value="RZQ54566.1"/>
    <property type="molecule type" value="Genomic_DNA"/>
</dbReference>
<sequence>MNCEQCQQTLKCSADTDCWCMTLPNILPISKSSGCVCRPCLIKNIRAHIENIKSKSIKEQLALARPYQNNTNFIEGIDYDMENGLLVMSRWAHLKRGKCCGNGCRHCPYR</sequence>
<dbReference type="Proteomes" id="UP000291338">
    <property type="component" value="Unassembled WGS sequence"/>
</dbReference>
<evidence type="ECO:0000313" key="1">
    <source>
        <dbReference type="EMBL" id="RZQ54566.1"/>
    </source>
</evidence>
<reference evidence="1 2" key="1">
    <citation type="submission" date="2018-01" db="EMBL/GenBank/DDBJ databases">
        <title>Co-occurrence of chitin degradation, pigmentation and bioactivity in marine Pseudoalteromonas.</title>
        <authorList>
            <person name="Paulsen S."/>
            <person name="Gram L."/>
            <person name="Machado H."/>
        </authorList>
    </citation>
    <scope>NUCLEOTIDE SEQUENCE [LARGE SCALE GENOMIC DNA]</scope>
    <source>
        <strain evidence="1 2">S3898</strain>
    </source>
</reference>
<evidence type="ECO:0000313" key="2">
    <source>
        <dbReference type="Proteomes" id="UP000291338"/>
    </source>
</evidence>
<dbReference type="InterPro" id="IPR040807">
    <property type="entry name" value="DUF5522"/>
</dbReference>
<dbReference type="RefSeq" id="WP_130254102.1">
    <property type="nucleotide sequence ID" value="NZ_PPSX01000011.1"/>
</dbReference>
<accession>A0A4Q7ISL6</accession>
<dbReference type="AlphaFoldDB" id="A0A4Q7ISL6"/>
<comment type="caution">
    <text evidence="1">The sequence shown here is derived from an EMBL/GenBank/DDBJ whole genome shotgun (WGS) entry which is preliminary data.</text>
</comment>
<organism evidence="1 2">
    <name type="scientific">Pseudoalteromonas phenolica</name>
    <dbReference type="NCBI Taxonomy" id="161398"/>
    <lineage>
        <taxon>Bacteria</taxon>
        <taxon>Pseudomonadati</taxon>
        <taxon>Pseudomonadota</taxon>
        <taxon>Gammaproteobacteria</taxon>
        <taxon>Alteromonadales</taxon>
        <taxon>Pseudoalteromonadaceae</taxon>
        <taxon>Pseudoalteromonas</taxon>
    </lineage>
</organism>
<evidence type="ECO:0008006" key="3">
    <source>
        <dbReference type="Google" id="ProtNLM"/>
    </source>
</evidence>
<dbReference type="Pfam" id="PF17653">
    <property type="entry name" value="DUF5522"/>
    <property type="match status" value="1"/>
</dbReference>
<proteinExistence type="predicted"/>
<gene>
    <name evidence="1" type="ORF">C1E23_02735</name>
</gene>